<sequence>MQAESLMTKPVITTHANATIAEAVMLSSKVSCLPVTTSDGTLVGIVSKSDFLRREELGTQRVRPRWLELDLGPGTTANDYVCARMDGSSIR</sequence>
<dbReference type="Proteomes" id="UP001464387">
    <property type="component" value="Unassembled WGS sequence"/>
</dbReference>
<keyword evidence="4" id="KW-1185">Reference proteome</keyword>
<keyword evidence="1" id="KW-0129">CBS domain</keyword>
<dbReference type="SMART" id="SM00116">
    <property type="entry name" value="CBS"/>
    <property type="match status" value="1"/>
</dbReference>
<dbReference type="PROSITE" id="PS51371">
    <property type="entry name" value="CBS"/>
    <property type="match status" value="1"/>
</dbReference>
<protein>
    <submittedName>
        <fullName evidence="3">CBS domain-containing protein</fullName>
    </submittedName>
</protein>
<evidence type="ECO:0000256" key="1">
    <source>
        <dbReference type="PROSITE-ProRule" id="PRU00703"/>
    </source>
</evidence>
<proteinExistence type="predicted"/>
<gene>
    <name evidence="3" type="ORF">NKI33_05045</name>
</gene>
<dbReference type="Pfam" id="PF00571">
    <property type="entry name" value="CBS"/>
    <property type="match status" value="1"/>
</dbReference>
<evidence type="ECO:0000313" key="3">
    <source>
        <dbReference type="EMBL" id="MER8932331.1"/>
    </source>
</evidence>
<dbReference type="Gene3D" id="3.10.580.10">
    <property type="entry name" value="CBS-domain"/>
    <property type="match status" value="1"/>
</dbReference>
<comment type="caution">
    <text evidence="3">The sequence shown here is derived from an EMBL/GenBank/DDBJ whole genome shotgun (WGS) entry which is preliminary data.</text>
</comment>
<dbReference type="SUPFAM" id="SSF54631">
    <property type="entry name" value="CBS-domain pair"/>
    <property type="match status" value="1"/>
</dbReference>
<dbReference type="RefSeq" id="WP_245272648.1">
    <property type="nucleotide sequence ID" value="NZ_JAMYMY010000004.1"/>
</dbReference>
<dbReference type="InterPro" id="IPR000644">
    <property type="entry name" value="CBS_dom"/>
</dbReference>
<organism evidence="3 4">
    <name type="scientific">Mesorhizobium opportunistum</name>
    <dbReference type="NCBI Taxonomy" id="593909"/>
    <lineage>
        <taxon>Bacteria</taxon>
        <taxon>Pseudomonadati</taxon>
        <taxon>Pseudomonadota</taxon>
        <taxon>Alphaproteobacteria</taxon>
        <taxon>Hyphomicrobiales</taxon>
        <taxon>Phyllobacteriaceae</taxon>
        <taxon>Mesorhizobium</taxon>
    </lineage>
</organism>
<feature type="domain" description="CBS" evidence="2">
    <location>
        <begin position="7"/>
        <end position="61"/>
    </location>
</feature>
<accession>A0ABV1YAY1</accession>
<name>A0ABV1YAY1_9HYPH</name>
<dbReference type="InterPro" id="IPR046342">
    <property type="entry name" value="CBS_dom_sf"/>
</dbReference>
<dbReference type="EMBL" id="JAMYPJ010000005">
    <property type="protein sequence ID" value="MER8932331.1"/>
    <property type="molecule type" value="Genomic_DNA"/>
</dbReference>
<reference evidence="3 4" key="1">
    <citation type="journal article" date="2024" name="Proc. Natl. Acad. Sci. U.S.A.">
        <title>The evolutionary genomics of adaptation to stress in wild rhizobium bacteria.</title>
        <authorList>
            <person name="Kehlet-Delgado H."/>
            <person name="Montoya A.P."/>
            <person name="Jensen K.T."/>
            <person name="Wendlandt C.E."/>
            <person name="Dexheimer C."/>
            <person name="Roberts M."/>
            <person name="Torres Martinez L."/>
            <person name="Friesen M.L."/>
            <person name="Griffitts J.S."/>
            <person name="Porter S.S."/>
        </authorList>
    </citation>
    <scope>NUCLEOTIDE SEQUENCE [LARGE SCALE GENOMIC DNA]</scope>
    <source>
        <strain evidence="3 4">M0729</strain>
    </source>
</reference>
<evidence type="ECO:0000259" key="2">
    <source>
        <dbReference type="PROSITE" id="PS51371"/>
    </source>
</evidence>
<evidence type="ECO:0000313" key="4">
    <source>
        <dbReference type="Proteomes" id="UP001464387"/>
    </source>
</evidence>